<dbReference type="InterPro" id="IPR037171">
    <property type="entry name" value="NagB/RpiA_transferase-like"/>
</dbReference>
<dbReference type="Proteomes" id="UP001556709">
    <property type="component" value="Unassembled WGS sequence"/>
</dbReference>
<accession>A0ABV3TDI9</accession>
<feature type="domain" description="4Fe-4S ferredoxin-type" evidence="8">
    <location>
        <begin position="303"/>
        <end position="333"/>
    </location>
</feature>
<dbReference type="InterPro" id="IPR004452">
    <property type="entry name" value="LutB/LldF"/>
</dbReference>
<evidence type="ECO:0000256" key="3">
    <source>
        <dbReference type="ARBA" id="ARBA00022723"/>
    </source>
</evidence>
<reference evidence="9 10" key="1">
    <citation type="submission" date="2024-02" db="EMBL/GenBank/DDBJ databases">
        <title>New especies of Spiribacter isolated from saline water.</title>
        <authorList>
            <person name="Leon M.J."/>
            <person name="De La Haba R."/>
            <person name="Sanchez-Porro C."/>
            <person name="Ventosa A."/>
        </authorList>
    </citation>
    <scope>NUCLEOTIDE SEQUENCE [LARGE SCALE GENOMIC DNA]</scope>
    <source>
        <strain evidence="10">ag22IC6-390</strain>
    </source>
</reference>
<gene>
    <name evidence="9" type="ORF">V6X73_06115</name>
</gene>
<dbReference type="NCBIfam" id="TIGR00273">
    <property type="entry name" value="LutB/LldF family L-lactate oxidation iron-sulfur protein"/>
    <property type="match status" value="1"/>
</dbReference>
<evidence type="ECO:0000256" key="5">
    <source>
        <dbReference type="ARBA" id="ARBA00022982"/>
    </source>
</evidence>
<keyword evidence="1" id="KW-0813">Transport</keyword>
<dbReference type="PANTHER" id="PTHR47153">
    <property type="entry name" value="LACTATE UTILIZATION PROTEIN B"/>
    <property type="match status" value="1"/>
</dbReference>
<evidence type="ECO:0000259" key="8">
    <source>
        <dbReference type="PROSITE" id="PS51379"/>
    </source>
</evidence>
<keyword evidence="3" id="KW-0479">Metal-binding</keyword>
<dbReference type="Pfam" id="PF02589">
    <property type="entry name" value="LUD_dom"/>
    <property type="match status" value="1"/>
</dbReference>
<sequence length="473" mass="52048">MAVSEADFRARARKALDDDNLQAALAQAKGGFVDKRADAILDLPAFEQLRERGRQIKDHTLEYLDTYLDEFEQNLNSAGGQLHYAADAESAREAVLRICREAHARQIIKAKTMAGEEVGLNEALEAEFETVESDLGEYIIQLAKEPPSHIIAPAVHKTRGEITELFDTHHHGRSGGPLRETPDLVNEARGVLREKFLGADIGISGANFLVADTGTITLVTNEGNADLSTSLPRVHIAIAGVEKLVPSMQEASSMLRLLARSATGQQITAYTTFITGARREDELDGPEELHVVLIDNGRSRMLGNDYREMLRCIRCGACMNHCPVYSAIGGHAYGWVYPGPMGAVLTPMFRGLDKSSDLPQACTLNGRCQTVCPVKIRLPHLIRQLRDDAFEQQITPATTRWGIRGWAWLARRPRLYTAVTGLAQRLMSRLGRGSVRRAPLAGAWTAGRDLPLPGRGGTFQQQWQARQRSGQDG</sequence>
<keyword evidence="5" id="KW-0249">Electron transport</keyword>
<dbReference type="PROSITE" id="PS51379">
    <property type="entry name" value="4FE4S_FER_2"/>
    <property type="match status" value="1"/>
</dbReference>
<protein>
    <submittedName>
        <fullName evidence="9">LutB/LldF family L-lactate oxidation iron-sulfur protein</fullName>
    </submittedName>
</protein>
<name>A0ABV3TDI9_9GAMM</name>
<evidence type="ECO:0000313" key="10">
    <source>
        <dbReference type="Proteomes" id="UP001556709"/>
    </source>
</evidence>
<evidence type="ECO:0000256" key="2">
    <source>
        <dbReference type="ARBA" id="ARBA00022485"/>
    </source>
</evidence>
<dbReference type="InterPro" id="IPR017896">
    <property type="entry name" value="4Fe4S_Fe-S-bd"/>
</dbReference>
<dbReference type="PROSITE" id="PS00198">
    <property type="entry name" value="4FE4S_FER_1"/>
    <property type="match status" value="1"/>
</dbReference>
<evidence type="ECO:0000256" key="4">
    <source>
        <dbReference type="ARBA" id="ARBA00022737"/>
    </source>
</evidence>
<keyword evidence="7" id="KW-0411">Iron-sulfur</keyword>
<evidence type="ECO:0000256" key="7">
    <source>
        <dbReference type="ARBA" id="ARBA00023014"/>
    </source>
</evidence>
<dbReference type="Pfam" id="PF13183">
    <property type="entry name" value="Fer4_8"/>
    <property type="match status" value="1"/>
</dbReference>
<evidence type="ECO:0000256" key="1">
    <source>
        <dbReference type="ARBA" id="ARBA00022448"/>
    </source>
</evidence>
<keyword evidence="4" id="KW-0677">Repeat</keyword>
<proteinExistence type="predicted"/>
<comment type="caution">
    <text evidence="9">The sequence shown here is derived from an EMBL/GenBank/DDBJ whole genome shotgun (WGS) entry which is preliminary data.</text>
</comment>
<dbReference type="Gene3D" id="1.10.1060.10">
    <property type="entry name" value="Alpha-helical ferredoxin"/>
    <property type="match status" value="1"/>
</dbReference>
<dbReference type="PANTHER" id="PTHR47153:SF2">
    <property type="entry name" value="LACTATE UTILIZATION PROTEIN B"/>
    <property type="match status" value="1"/>
</dbReference>
<keyword evidence="10" id="KW-1185">Reference proteome</keyword>
<organism evidence="9 10">
    <name type="scientific">Spiribacter pallidus</name>
    <dbReference type="NCBI Taxonomy" id="1987936"/>
    <lineage>
        <taxon>Bacteria</taxon>
        <taxon>Pseudomonadati</taxon>
        <taxon>Pseudomonadota</taxon>
        <taxon>Gammaproteobacteria</taxon>
        <taxon>Chromatiales</taxon>
        <taxon>Ectothiorhodospiraceae</taxon>
        <taxon>Spiribacter</taxon>
    </lineage>
</organism>
<dbReference type="InterPro" id="IPR009051">
    <property type="entry name" value="Helical_ferredxn"/>
</dbReference>
<dbReference type="InterPro" id="IPR003741">
    <property type="entry name" value="LUD_dom"/>
</dbReference>
<evidence type="ECO:0000313" key="9">
    <source>
        <dbReference type="EMBL" id="MEX0469296.1"/>
    </source>
</evidence>
<dbReference type="InterPro" id="IPR017900">
    <property type="entry name" value="4Fe4S_Fe_S_CS"/>
</dbReference>
<keyword evidence="2" id="KW-0004">4Fe-4S</keyword>
<dbReference type="SUPFAM" id="SSF46548">
    <property type="entry name" value="alpha-helical ferredoxin"/>
    <property type="match status" value="1"/>
</dbReference>
<keyword evidence="6" id="KW-0408">Iron</keyword>
<dbReference type="Gene3D" id="3.40.50.10420">
    <property type="entry name" value="NagB/RpiA/CoA transferase-like"/>
    <property type="match status" value="1"/>
</dbReference>
<dbReference type="InterPro" id="IPR024185">
    <property type="entry name" value="FTHF_cligase-like_sf"/>
</dbReference>
<dbReference type="RefSeq" id="WP_367958454.1">
    <property type="nucleotide sequence ID" value="NZ_JBAKFH010000004.1"/>
</dbReference>
<evidence type="ECO:0000256" key="6">
    <source>
        <dbReference type="ARBA" id="ARBA00023004"/>
    </source>
</evidence>
<dbReference type="SUPFAM" id="SSF100950">
    <property type="entry name" value="NagB/RpiA/CoA transferase-like"/>
    <property type="match status" value="1"/>
</dbReference>
<dbReference type="EMBL" id="JBAKFM010000002">
    <property type="protein sequence ID" value="MEX0469296.1"/>
    <property type="molecule type" value="Genomic_DNA"/>
</dbReference>